<dbReference type="EMBL" id="CAJVPZ010085153">
    <property type="protein sequence ID" value="CAG8811267.1"/>
    <property type="molecule type" value="Genomic_DNA"/>
</dbReference>
<name>A0A9N9K549_9GLOM</name>
<dbReference type="Proteomes" id="UP000789396">
    <property type="component" value="Unassembled WGS sequence"/>
</dbReference>
<gene>
    <name evidence="1" type="ORF">RFULGI_LOCUS18780</name>
</gene>
<reference evidence="1" key="1">
    <citation type="submission" date="2021-06" db="EMBL/GenBank/DDBJ databases">
        <authorList>
            <person name="Kallberg Y."/>
            <person name="Tangrot J."/>
            <person name="Rosling A."/>
        </authorList>
    </citation>
    <scope>NUCLEOTIDE SEQUENCE</scope>
    <source>
        <strain evidence="1">IN212</strain>
    </source>
</reference>
<dbReference type="AlphaFoldDB" id="A0A9N9K549"/>
<evidence type="ECO:0000313" key="2">
    <source>
        <dbReference type="Proteomes" id="UP000789396"/>
    </source>
</evidence>
<accession>A0A9N9K549</accession>
<comment type="caution">
    <text evidence="1">The sequence shown here is derived from an EMBL/GenBank/DDBJ whole genome shotgun (WGS) entry which is preliminary data.</text>
</comment>
<proteinExistence type="predicted"/>
<feature type="non-terminal residue" evidence="1">
    <location>
        <position position="1"/>
    </location>
</feature>
<evidence type="ECO:0000313" key="1">
    <source>
        <dbReference type="EMBL" id="CAG8811267.1"/>
    </source>
</evidence>
<feature type="non-terminal residue" evidence="1">
    <location>
        <position position="63"/>
    </location>
</feature>
<organism evidence="1 2">
    <name type="scientific">Racocetra fulgida</name>
    <dbReference type="NCBI Taxonomy" id="60492"/>
    <lineage>
        <taxon>Eukaryota</taxon>
        <taxon>Fungi</taxon>
        <taxon>Fungi incertae sedis</taxon>
        <taxon>Mucoromycota</taxon>
        <taxon>Glomeromycotina</taxon>
        <taxon>Glomeromycetes</taxon>
        <taxon>Diversisporales</taxon>
        <taxon>Gigasporaceae</taxon>
        <taxon>Racocetra</taxon>
    </lineage>
</organism>
<sequence>EAEVDKVENEVETKVDEVKDEVNAIIREEIEAIISKGIETSRVSETILKDVDSSDKEIEYDGK</sequence>
<protein>
    <submittedName>
        <fullName evidence="1">15623_t:CDS:1</fullName>
    </submittedName>
</protein>
<keyword evidence="2" id="KW-1185">Reference proteome</keyword>